<dbReference type="Proteomes" id="UP000035760">
    <property type="component" value="Unassembled WGS sequence"/>
</dbReference>
<name>W6M2X7_9GAMM</name>
<evidence type="ECO:0000313" key="1">
    <source>
        <dbReference type="EMBL" id="CDI01901.1"/>
    </source>
</evidence>
<proteinExistence type="predicted"/>
<organism evidence="1 2">
    <name type="scientific">Candidatus Competibacter denitrificans Run_A_D11</name>
    <dbReference type="NCBI Taxonomy" id="1400863"/>
    <lineage>
        <taxon>Bacteria</taxon>
        <taxon>Pseudomonadati</taxon>
        <taxon>Pseudomonadota</taxon>
        <taxon>Gammaproteobacteria</taxon>
        <taxon>Candidatus Competibacteraceae</taxon>
        <taxon>Candidatus Competibacter</taxon>
    </lineage>
</organism>
<evidence type="ECO:0000313" key="2">
    <source>
        <dbReference type="Proteomes" id="UP000035760"/>
    </source>
</evidence>
<accession>W6M2X7</accession>
<reference evidence="1" key="2">
    <citation type="submission" date="2014-03" db="EMBL/GenBank/DDBJ databases">
        <title>Candidatus Competibacter-lineage genomes retrieved from metagenomes reveal functional metabolic diversity.</title>
        <authorList>
            <person name="McIlroy S.J."/>
            <person name="Albertsen M."/>
            <person name="Andresen E.K."/>
            <person name="Saunders A.M."/>
            <person name="Kristiansen R."/>
            <person name="Stokholm-Bjerregaard M."/>
            <person name="Nielsen K.L."/>
            <person name="Nielsen P.H."/>
        </authorList>
    </citation>
    <scope>NUCLEOTIDE SEQUENCE</scope>
    <source>
        <strain evidence="1">Run_A_D11</strain>
    </source>
</reference>
<comment type="caution">
    <text evidence="1">The sequence shown here is derived from an EMBL/GenBank/DDBJ whole genome shotgun (WGS) entry which is preliminary data.</text>
</comment>
<dbReference type="RefSeq" id="WP_048671453.1">
    <property type="nucleotide sequence ID" value="NZ_CBTJ020000027.1"/>
</dbReference>
<dbReference type="OrthoDB" id="8527335at2"/>
<dbReference type="AlphaFoldDB" id="W6M2X7"/>
<sequence length="103" mass="11601">MLTRPFPRLRKASVALSLFAVLLVLFVLTLADSAWRVGQIDHATDRVLVRELGLTDLSLFTEARYTRHPSQTDRHTAFQDHPAALEHFPSGSFMTPPHLQPTP</sequence>
<protein>
    <submittedName>
        <fullName evidence="1">Uncharacterized protein</fullName>
    </submittedName>
</protein>
<keyword evidence="2" id="KW-1185">Reference proteome</keyword>
<dbReference type="STRING" id="1400863.BN873_210122"/>
<dbReference type="EMBL" id="CBTJ020000027">
    <property type="protein sequence ID" value="CDI01901.1"/>
    <property type="molecule type" value="Genomic_DNA"/>
</dbReference>
<reference evidence="1" key="1">
    <citation type="submission" date="2013-07" db="EMBL/GenBank/DDBJ databases">
        <authorList>
            <person name="McIlroy S."/>
        </authorList>
    </citation>
    <scope>NUCLEOTIDE SEQUENCE [LARGE SCALE GENOMIC DNA]</scope>
    <source>
        <strain evidence="1">Run_A_D11</strain>
    </source>
</reference>
<gene>
    <name evidence="1" type="ORF">BN873_210122</name>
</gene>